<proteinExistence type="predicted"/>
<evidence type="ECO:0000313" key="2">
    <source>
        <dbReference type="Proteomes" id="UP000029273"/>
    </source>
</evidence>
<organism evidence="1 2">
    <name type="scientific">Acidihalobacter prosperus</name>
    <dbReference type="NCBI Taxonomy" id="160660"/>
    <lineage>
        <taxon>Bacteria</taxon>
        <taxon>Pseudomonadati</taxon>
        <taxon>Pseudomonadota</taxon>
        <taxon>Gammaproteobacteria</taxon>
        <taxon>Chromatiales</taxon>
        <taxon>Ectothiorhodospiraceae</taxon>
        <taxon>Acidihalobacter</taxon>
    </lineage>
</organism>
<dbReference type="Pfam" id="PF04299">
    <property type="entry name" value="FMN_bind_2"/>
    <property type="match status" value="1"/>
</dbReference>
<dbReference type="Proteomes" id="UP000029273">
    <property type="component" value="Unassembled WGS sequence"/>
</dbReference>
<dbReference type="InterPro" id="IPR007396">
    <property type="entry name" value="TR_PAI2-type"/>
</dbReference>
<dbReference type="PANTHER" id="PTHR35802:SF1">
    <property type="entry name" value="PROTEASE SYNTHASE AND SPORULATION PROTEIN PAI 2"/>
    <property type="match status" value="1"/>
</dbReference>
<comment type="caution">
    <text evidence="1">The sequence shown here is derived from an EMBL/GenBank/DDBJ whole genome shotgun (WGS) entry which is preliminary data.</text>
</comment>
<gene>
    <name evidence="1" type="ORF">Thpro_021800</name>
</gene>
<dbReference type="PANTHER" id="PTHR35802">
    <property type="entry name" value="PROTEASE SYNTHASE AND SPORULATION PROTEIN PAI 2"/>
    <property type="match status" value="1"/>
</dbReference>
<protein>
    <recommendedName>
        <fullName evidence="3">Transcriptional regulator</fullName>
    </recommendedName>
</protein>
<name>A0A1A6C4H6_9GAMM</name>
<dbReference type="STRING" id="160660.BJI67_00680"/>
<reference evidence="1 2" key="1">
    <citation type="journal article" date="2014" name="Genome Announc.">
        <title>Draft Genome Sequence of the Iron-Oxidizing, Acidophilic, and Halotolerant 'Thiobacillus prosperus' Type Strain DSM 5130.</title>
        <authorList>
            <person name="Ossandon F.J."/>
            <person name="Cardenas J.P."/>
            <person name="Corbett M."/>
            <person name="Quatrini R."/>
            <person name="Holmes D.S."/>
            <person name="Watkin E."/>
        </authorList>
    </citation>
    <scope>NUCLEOTIDE SEQUENCE [LARGE SCALE GENOMIC DNA]</scope>
    <source>
        <strain evidence="1 2">DSM 5130</strain>
    </source>
</reference>
<dbReference type="AlphaFoldDB" id="A0A1A6C4H6"/>
<dbReference type="PIRSF" id="PIRSF010372">
    <property type="entry name" value="PaiB"/>
    <property type="match status" value="1"/>
</dbReference>
<sequence>MYLPAAFREEDPQRIDALLRAHPLALLVSGSGADGPHVSHVPLLREDTGGPGDRLIGHFARANPHATAFDDGDAVLAVFTGPDAYVSPVWYASPGVPTWNYAAVHVHGRIRRVTDREALSALIGRLAAAFEADVGEDWRWGGSGDPQAGKLDYIVGFEIAIERIEAQFKLSQNRSIEDRHKLAERLAASPREADRTVAAMMTENERTQTQKE</sequence>
<keyword evidence="2" id="KW-1185">Reference proteome</keyword>
<dbReference type="OrthoDB" id="9794948at2"/>
<evidence type="ECO:0008006" key="3">
    <source>
        <dbReference type="Google" id="ProtNLM"/>
    </source>
</evidence>
<dbReference type="InterPro" id="IPR012349">
    <property type="entry name" value="Split_barrel_FMN-bd"/>
</dbReference>
<dbReference type="SUPFAM" id="SSF50475">
    <property type="entry name" value="FMN-binding split barrel"/>
    <property type="match status" value="1"/>
</dbReference>
<dbReference type="EMBL" id="JQSG02000003">
    <property type="protein sequence ID" value="OBS09472.1"/>
    <property type="molecule type" value="Genomic_DNA"/>
</dbReference>
<evidence type="ECO:0000313" key="1">
    <source>
        <dbReference type="EMBL" id="OBS09472.1"/>
    </source>
</evidence>
<dbReference type="Gene3D" id="2.30.110.10">
    <property type="entry name" value="Electron Transport, Fmn-binding Protein, Chain A"/>
    <property type="match status" value="1"/>
</dbReference>
<dbReference type="RefSeq" id="WP_065089524.1">
    <property type="nucleotide sequence ID" value="NZ_JQSG02000003.1"/>
</dbReference>
<accession>A0A1A6C4H6</accession>